<keyword evidence="4" id="KW-1185">Reference proteome</keyword>
<reference evidence="3" key="2">
    <citation type="submission" date="2022-10" db="EMBL/GenBank/DDBJ databases">
        <authorList>
            <consortium name="ENA_rothamsted_submissions"/>
            <consortium name="culmorum"/>
            <person name="King R."/>
        </authorList>
    </citation>
    <scope>NUCLEOTIDE SEQUENCE</scope>
</reference>
<dbReference type="PANTHER" id="PTHR47154:SF2">
    <property type="entry name" value="G-PROTEIN COUPLED RECEPTOR MTH-RELATED"/>
    <property type="match status" value="1"/>
</dbReference>
<dbReference type="OrthoDB" id="7683403at2759"/>
<dbReference type="PANTHER" id="PTHR47154">
    <property type="entry name" value="G-PROTEIN COUPLED RECEPTOR MTH-RELATED"/>
    <property type="match status" value="1"/>
</dbReference>
<evidence type="ECO:0000256" key="1">
    <source>
        <dbReference type="SAM" id="MobiDB-lite"/>
    </source>
</evidence>
<dbReference type="GO" id="GO:0008528">
    <property type="term" value="F:G protein-coupled peptide receptor activity"/>
    <property type="evidence" value="ECO:0007669"/>
    <property type="project" value="TreeGrafter"/>
</dbReference>
<feature type="transmembrane region" description="Helical" evidence="2">
    <location>
        <begin position="158"/>
        <end position="176"/>
    </location>
</feature>
<accession>A0A9N9QVX3</accession>
<reference evidence="3" key="1">
    <citation type="submission" date="2021-12" db="EMBL/GenBank/DDBJ databases">
        <authorList>
            <person name="King R."/>
        </authorList>
    </citation>
    <scope>NUCLEOTIDE SEQUENCE</scope>
</reference>
<feature type="transmembrane region" description="Helical" evidence="2">
    <location>
        <begin position="266"/>
        <end position="287"/>
    </location>
</feature>
<feature type="transmembrane region" description="Helical" evidence="2">
    <location>
        <begin position="188"/>
        <end position="206"/>
    </location>
</feature>
<dbReference type="GO" id="GO:0005886">
    <property type="term" value="C:plasma membrane"/>
    <property type="evidence" value="ECO:0007669"/>
    <property type="project" value="TreeGrafter"/>
</dbReference>
<protein>
    <recommendedName>
        <fullName evidence="5">G-protein coupled receptor Mth2</fullName>
    </recommendedName>
</protein>
<dbReference type="Proteomes" id="UP001153714">
    <property type="component" value="Chromosome 12"/>
</dbReference>
<dbReference type="InterPro" id="IPR051384">
    <property type="entry name" value="Mth_GPCR"/>
</dbReference>
<dbReference type="AlphaFoldDB" id="A0A9N9QVX3"/>
<feature type="region of interest" description="Disordered" evidence="1">
    <location>
        <begin position="337"/>
        <end position="358"/>
    </location>
</feature>
<evidence type="ECO:0008006" key="5">
    <source>
        <dbReference type="Google" id="ProtNLM"/>
    </source>
</evidence>
<evidence type="ECO:0000313" key="3">
    <source>
        <dbReference type="EMBL" id="CAG9784418.1"/>
    </source>
</evidence>
<name>A0A9N9QVX3_9NEOP</name>
<keyword evidence="2" id="KW-0472">Membrane</keyword>
<dbReference type="Gene3D" id="1.20.1070.10">
    <property type="entry name" value="Rhodopsin 7-helix transmembrane proteins"/>
    <property type="match status" value="1"/>
</dbReference>
<keyword evidence="2" id="KW-0812">Transmembrane</keyword>
<feature type="transmembrane region" description="Helical" evidence="2">
    <location>
        <begin position="226"/>
        <end position="246"/>
    </location>
</feature>
<feature type="compositionally biased region" description="Polar residues" evidence="1">
    <location>
        <begin position="337"/>
        <end position="352"/>
    </location>
</feature>
<dbReference type="EMBL" id="OU893343">
    <property type="protein sequence ID" value="CAG9784418.1"/>
    <property type="molecule type" value="Genomic_DNA"/>
</dbReference>
<gene>
    <name evidence="3" type="ORF">DIATSA_LOCUS2515</name>
</gene>
<evidence type="ECO:0000313" key="4">
    <source>
        <dbReference type="Proteomes" id="UP001153714"/>
    </source>
</evidence>
<evidence type="ECO:0000256" key="2">
    <source>
        <dbReference type="SAM" id="Phobius"/>
    </source>
</evidence>
<proteinExistence type="predicted"/>
<organism evidence="3 4">
    <name type="scientific">Diatraea saccharalis</name>
    <name type="common">sugarcane borer</name>
    <dbReference type="NCBI Taxonomy" id="40085"/>
    <lineage>
        <taxon>Eukaryota</taxon>
        <taxon>Metazoa</taxon>
        <taxon>Ecdysozoa</taxon>
        <taxon>Arthropoda</taxon>
        <taxon>Hexapoda</taxon>
        <taxon>Insecta</taxon>
        <taxon>Pterygota</taxon>
        <taxon>Neoptera</taxon>
        <taxon>Endopterygota</taxon>
        <taxon>Lepidoptera</taxon>
        <taxon>Glossata</taxon>
        <taxon>Ditrysia</taxon>
        <taxon>Pyraloidea</taxon>
        <taxon>Crambidae</taxon>
        <taxon>Crambinae</taxon>
        <taxon>Diatraea</taxon>
    </lineage>
</organism>
<keyword evidence="2" id="KW-1133">Transmembrane helix</keyword>
<sequence length="358" mass="40417">MTWKTWCVDQDYMSRQLVARVCTMSCSDFGAYCLKKCCHMGNHVSGCGKVRRACKRNYDDRFLFNLSSYIEPLKSERGDIGDVMGIQTGFKCHDNRARKIILNSSLITDRHSLDMNGSLQLYHGLTSEYCLDTFECNGKIEVAASTCILIVPANHSKLIFTLLSISVMFLIITLVVHCSISEFRNLHGFNLISYISSLLLGYLGLARAQYGFIPDINVCTAMGYCIYFGFMSAFMWVNVLCFDIWWKMSHMQSVQRSMNRSSWIKFIKYSLYAWGMSVCFTLTTFLLDIYPLSPILDAEMGKGRCWFGARLIISNQTSNGTTLSSQARSTNISMTSVQTSISNSSVPATSPSTEKKEE</sequence>